<proteinExistence type="predicted"/>
<reference evidence="1" key="1">
    <citation type="submission" date="2024-04" db="EMBL/GenBank/DDBJ databases">
        <authorList>
            <consortium name="Molecular Ecology Group"/>
        </authorList>
    </citation>
    <scope>NUCLEOTIDE SEQUENCE</scope>
</reference>
<gene>
    <name evidence="1" type="ORF">LPLAT_LOCUS6180</name>
</gene>
<evidence type="ECO:0000313" key="2">
    <source>
        <dbReference type="Proteomes" id="UP001497644"/>
    </source>
</evidence>
<dbReference type="EMBL" id="OZ034825">
    <property type="protein sequence ID" value="CAL1680099.1"/>
    <property type="molecule type" value="Genomic_DNA"/>
</dbReference>
<sequence>MTSFFSFLVELGEDVKEPLRARAMRIDPIDGRRNARGICHAQKYYVIYLEGQTSSGVVYDLRDRFQKTFAIYATPERAQRVTEKYERAIVSEALSPAADLFSFTNLGRSFSLYYASIVHPSPMSDGRRI</sequence>
<protein>
    <submittedName>
        <fullName evidence="1">Uncharacterized protein</fullName>
    </submittedName>
</protein>
<dbReference type="AlphaFoldDB" id="A0AAV2NL40"/>
<organism evidence="1 2">
    <name type="scientific">Lasius platythorax</name>
    <dbReference type="NCBI Taxonomy" id="488582"/>
    <lineage>
        <taxon>Eukaryota</taxon>
        <taxon>Metazoa</taxon>
        <taxon>Ecdysozoa</taxon>
        <taxon>Arthropoda</taxon>
        <taxon>Hexapoda</taxon>
        <taxon>Insecta</taxon>
        <taxon>Pterygota</taxon>
        <taxon>Neoptera</taxon>
        <taxon>Endopterygota</taxon>
        <taxon>Hymenoptera</taxon>
        <taxon>Apocrita</taxon>
        <taxon>Aculeata</taxon>
        <taxon>Formicoidea</taxon>
        <taxon>Formicidae</taxon>
        <taxon>Formicinae</taxon>
        <taxon>Lasius</taxon>
        <taxon>Lasius</taxon>
    </lineage>
</organism>
<evidence type="ECO:0000313" key="1">
    <source>
        <dbReference type="EMBL" id="CAL1680099.1"/>
    </source>
</evidence>
<dbReference type="Proteomes" id="UP001497644">
    <property type="component" value="Chromosome 2"/>
</dbReference>
<name>A0AAV2NL40_9HYME</name>
<keyword evidence="2" id="KW-1185">Reference proteome</keyword>
<accession>A0AAV2NL40</accession>